<dbReference type="Pfam" id="PF12724">
    <property type="entry name" value="Flavodoxin_5"/>
    <property type="match status" value="1"/>
</dbReference>
<dbReference type="InterPro" id="IPR026816">
    <property type="entry name" value="Flavodoxin_dom"/>
</dbReference>
<dbReference type="PROSITE" id="PS50902">
    <property type="entry name" value="FLAVODOXIN_LIKE"/>
    <property type="match status" value="1"/>
</dbReference>
<dbReference type="Proteomes" id="UP001597497">
    <property type="component" value="Unassembled WGS sequence"/>
</dbReference>
<evidence type="ECO:0000313" key="2">
    <source>
        <dbReference type="EMBL" id="MFD2673521.1"/>
    </source>
</evidence>
<dbReference type="Gene3D" id="3.40.50.360">
    <property type="match status" value="1"/>
</dbReference>
<dbReference type="RefSeq" id="WP_379931105.1">
    <property type="nucleotide sequence ID" value="NZ_JBHUMM010000044.1"/>
</dbReference>
<keyword evidence="3" id="KW-1185">Reference proteome</keyword>
<reference evidence="3" key="1">
    <citation type="journal article" date="2019" name="Int. J. Syst. Evol. Microbiol.">
        <title>The Global Catalogue of Microorganisms (GCM) 10K type strain sequencing project: providing services to taxonomists for standard genome sequencing and annotation.</title>
        <authorList>
            <consortium name="The Broad Institute Genomics Platform"/>
            <consortium name="The Broad Institute Genome Sequencing Center for Infectious Disease"/>
            <person name="Wu L."/>
            <person name="Ma J."/>
        </authorList>
    </citation>
    <scope>NUCLEOTIDE SEQUENCE [LARGE SCALE GENOMIC DNA]</scope>
    <source>
        <strain evidence="3">KCTC 33676</strain>
    </source>
</reference>
<dbReference type="PANTHER" id="PTHR38030">
    <property type="entry name" value="PROTOPORPHYRINOGEN IX DEHYDROGENASE [MENAQUINONE]"/>
    <property type="match status" value="1"/>
</dbReference>
<dbReference type="SUPFAM" id="SSF52218">
    <property type="entry name" value="Flavoproteins"/>
    <property type="match status" value="1"/>
</dbReference>
<dbReference type="PANTHER" id="PTHR38030:SF2">
    <property type="entry name" value="PROTOPORPHYRINOGEN IX DEHYDROGENASE [QUINONE]"/>
    <property type="match status" value="1"/>
</dbReference>
<dbReference type="InterPro" id="IPR052200">
    <property type="entry name" value="Protoporphyrinogen_IX_DH"/>
</dbReference>
<dbReference type="EMBL" id="JBHUMM010000044">
    <property type="protein sequence ID" value="MFD2673521.1"/>
    <property type="molecule type" value="Genomic_DNA"/>
</dbReference>
<proteinExistence type="predicted"/>
<evidence type="ECO:0000259" key="1">
    <source>
        <dbReference type="PROSITE" id="PS50902"/>
    </source>
</evidence>
<comment type="caution">
    <text evidence="2">The sequence shown here is derived from an EMBL/GenBank/DDBJ whole genome shotgun (WGS) entry which is preliminary data.</text>
</comment>
<gene>
    <name evidence="2" type="ORF">ACFSUC_18385</name>
</gene>
<name>A0ABW5RFR6_9BACL</name>
<organism evidence="2 3">
    <name type="scientific">Marinicrinis sediminis</name>
    <dbReference type="NCBI Taxonomy" id="1652465"/>
    <lineage>
        <taxon>Bacteria</taxon>
        <taxon>Bacillati</taxon>
        <taxon>Bacillota</taxon>
        <taxon>Bacilli</taxon>
        <taxon>Bacillales</taxon>
        <taxon>Paenibacillaceae</taxon>
    </lineage>
</organism>
<protein>
    <submittedName>
        <fullName evidence="2">Flavodoxin domain-containing protein</fullName>
    </submittedName>
</protein>
<sequence>MRTLIAYTTRYGTAEQAAHRLKAELQGEVDVINLNQEQPGSLASYDQVILGGSIYFGRIQKELMTYASTHTEALLNKRLGLFICAGETDPVNREKELREAFPRALYDHARCKSILGYQFQMDKLKWFERWMVRMVKGIRESCSKISENDVKDLAGHMRDTWY</sequence>
<dbReference type="InterPro" id="IPR029039">
    <property type="entry name" value="Flavoprotein-like_sf"/>
</dbReference>
<dbReference type="InterPro" id="IPR008254">
    <property type="entry name" value="Flavodoxin/NO_synth"/>
</dbReference>
<evidence type="ECO:0000313" key="3">
    <source>
        <dbReference type="Proteomes" id="UP001597497"/>
    </source>
</evidence>
<feature type="domain" description="Flavodoxin-like" evidence="1">
    <location>
        <begin position="3"/>
        <end position="161"/>
    </location>
</feature>
<accession>A0ABW5RFR6</accession>